<dbReference type="OrthoDB" id="9801609at2"/>
<organism evidence="4 5">
    <name type="scientific">Fibrisoma montanum</name>
    <dbReference type="NCBI Taxonomy" id="2305895"/>
    <lineage>
        <taxon>Bacteria</taxon>
        <taxon>Pseudomonadati</taxon>
        <taxon>Bacteroidota</taxon>
        <taxon>Cytophagia</taxon>
        <taxon>Cytophagales</taxon>
        <taxon>Spirosomataceae</taxon>
        <taxon>Fibrisoma</taxon>
    </lineage>
</organism>
<protein>
    <submittedName>
        <fullName evidence="4">Glycosyltransferase family 1 protein</fullName>
    </submittedName>
</protein>
<dbReference type="EMBL" id="QXED01000001">
    <property type="protein sequence ID" value="RIV27242.1"/>
    <property type="molecule type" value="Genomic_DNA"/>
</dbReference>
<feature type="domain" description="Glycosyltransferase subfamily 4-like N-terminal" evidence="3">
    <location>
        <begin position="17"/>
        <end position="177"/>
    </location>
</feature>
<dbReference type="Pfam" id="PF13439">
    <property type="entry name" value="Glyco_transf_4"/>
    <property type="match status" value="1"/>
</dbReference>
<dbReference type="PANTHER" id="PTHR46401:SF2">
    <property type="entry name" value="GLYCOSYLTRANSFERASE WBBK-RELATED"/>
    <property type="match status" value="1"/>
</dbReference>
<gene>
    <name evidence="4" type="ORF">DYU11_02710</name>
</gene>
<comment type="caution">
    <text evidence="4">The sequence shown here is derived from an EMBL/GenBank/DDBJ whole genome shotgun (WGS) entry which is preliminary data.</text>
</comment>
<sequence length="379" mass="43242">MRIGIEGQRLFRREKHGMDIYVLEVIKALQQLDKKNEYVVFVKDDEDKDCLKETDNFRIVTVPGGNYALWEQVNLPRAAKQYGVDVLHCTSNTAPLFPTTPVVVTIHDLIYMEKTAGDNTASLYQRVGNQYRRLIVPQVAKRCRRVLADSEYTRQDILKLFQLPERQVQVSYLGVSPKLAQSLKPERLPEIRQRYNLPDTYFFYLGNRDPRKNMRNVLTAFGAFTKLADDVELVVTGKPPVFWDELIAQPGNEHLAERTRFIGFVEAEDLSGLYAQAELYLYPSLSEGFGLPILEAMSCGVPVITSTTTSMPEVGGDVAVLVDPYRPEEITQAMVTLHKDPALRRQKVEQGLRRVESFSWQRTAREVLATYQEVYASLS</sequence>
<evidence type="ECO:0000256" key="1">
    <source>
        <dbReference type="ARBA" id="ARBA00022679"/>
    </source>
</evidence>
<keyword evidence="1 4" id="KW-0808">Transferase</keyword>
<name>A0A418MIJ2_9BACT</name>
<accession>A0A418MIJ2</accession>
<proteinExistence type="predicted"/>
<dbReference type="PANTHER" id="PTHR46401">
    <property type="entry name" value="GLYCOSYLTRANSFERASE WBBK-RELATED"/>
    <property type="match status" value="1"/>
</dbReference>
<dbReference type="FunFam" id="3.40.50.2000:FF:000119">
    <property type="entry name" value="Glycosyl transferase group 1"/>
    <property type="match status" value="1"/>
</dbReference>
<feature type="domain" description="Glycosyl transferase family 1" evidence="2">
    <location>
        <begin position="193"/>
        <end position="351"/>
    </location>
</feature>
<reference evidence="4 5" key="1">
    <citation type="submission" date="2018-08" db="EMBL/GenBank/DDBJ databases">
        <title>Fibrisoma montanum sp. nov., isolated from Danxia mountain soil.</title>
        <authorList>
            <person name="Huang Y."/>
        </authorList>
    </citation>
    <scope>NUCLEOTIDE SEQUENCE [LARGE SCALE GENOMIC DNA]</scope>
    <source>
        <strain evidence="4 5">HYT19</strain>
    </source>
</reference>
<evidence type="ECO:0000259" key="2">
    <source>
        <dbReference type="Pfam" id="PF00534"/>
    </source>
</evidence>
<evidence type="ECO:0000313" key="4">
    <source>
        <dbReference type="EMBL" id="RIV27242.1"/>
    </source>
</evidence>
<evidence type="ECO:0000259" key="3">
    <source>
        <dbReference type="Pfam" id="PF13439"/>
    </source>
</evidence>
<keyword evidence="5" id="KW-1185">Reference proteome</keyword>
<dbReference type="AlphaFoldDB" id="A0A418MIJ2"/>
<dbReference type="CDD" id="cd03809">
    <property type="entry name" value="GT4_MtfB-like"/>
    <property type="match status" value="1"/>
</dbReference>
<dbReference type="GO" id="GO:0016757">
    <property type="term" value="F:glycosyltransferase activity"/>
    <property type="evidence" value="ECO:0007669"/>
    <property type="project" value="InterPro"/>
</dbReference>
<dbReference type="Gene3D" id="3.40.50.2000">
    <property type="entry name" value="Glycogen Phosphorylase B"/>
    <property type="match status" value="2"/>
</dbReference>
<dbReference type="Proteomes" id="UP000283523">
    <property type="component" value="Unassembled WGS sequence"/>
</dbReference>
<dbReference type="Pfam" id="PF00534">
    <property type="entry name" value="Glycos_transf_1"/>
    <property type="match status" value="1"/>
</dbReference>
<dbReference type="SUPFAM" id="SSF53756">
    <property type="entry name" value="UDP-Glycosyltransferase/glycogen phosphorylase"/>
    <property type="match status" value="1"/>
</dbReference>
<dbReference type="InterPro" id="IPR028098">
    <property type="entry name" value="Glyco_trans_4-like_N"/>
</dbReference>
<dbReference type="InterPro" id="IPR001296">
    <property type="entry name" value="Glyco_trans_1"/>
</dbReference>
<dbReference type="RefSeq" id="WP_119666094.1">
    <property type="nucleotide sequence ID" value="NZ_QXED01000001.1"/>
</dbReference>
<evidence type="ECO:0000313" key="5">
    <source>
        <dbReference type="Proteomes" id="UP000283523"/>
    </source>
</evidence>
<dbReference type="GO" id="GO:0009103">
    <property type="term" value="P:lipopolysaccharide biosynthetic process"/>
    <property type="evidence" value="ECO:0007669"/>
    <property type="project" value="TreeGrafter"/>
</dbReference>